<organism evidence="7 8">
    <name type="scientific">Nannochloropsis gaditana</name>
    <dbReference type="NCBI Taxonomy" id="72520"/>
    <lineage>
        <taxon>Eukaryota</taxon>
        <taxon>Sar</taxon>
        <taxon>Stramenopiles</taxon>
        <taxon>Ochrophyta</taxon>
        <taxon>Eustigmatophyceae</taxon>
        <taxon>Eustigmatales</taxon>
        <taxon>Monodopsidaceae</taxon>
        <taxon>Nannochloropsis</taxon>
    </lineage>
</organism>
<feature type="compositionally biased region" description="Low complexity" evidence="6">
    <location>
        <begin position="662"/>
        <end position="679"/>
    </location>
</feature>
<feature type="region of interest" description="Disordered" evidence="6">
    <location>
        <begin position="1"/>
        <end position="29"/>
    </location>
</feature>
<comment type="pathway">
    <text evidence="2">Protein modification; protein ubiquitination.</text>
</comment>
<keyword evidence="8" id="KW-1185">Reference proteome</keyword>
<proteinExistence type="inferred from homology"/>
<feature type="compositionally biased region" description="Gly residues" evidence="6">
    <location>
        <begin position="1450"/>
        <end position="1480"/>
    </location>
</feature>
<gene>
    <name evidence="7" type="ORF">Naga_100001g185</name>
</gene>
<dbReference type="SUPFAM" id="SSF48371">
    <property type="entry name" value="ARM repeat"/>
    <property type="match status" value="1"/>
</dbReference>
<dbReference type="PANTHER" id="PTHR13129:SF4">
    <property type="entry name" value="DDB1- AND CUL4-ASSOCIATED FACTOR 1"/>
    <property type="match status" value="1"/>
</dbReference>
<comment type="subcellular location">
    <subcellularLocation>
        <location evidence="1">Nucleus</location>
    </subcellularLocation>
</comment>
<dbReference type="InterPro" id="IPR006594">
    <property type="entry name" value="LisH"/>
</dbReference>
<dbReference type="Gene3D" id="1.25.10.10">
    <property type="entry name" value="Leucine-rich Repeat Variant"/>
    <property type="match status" value="1"/>
</dbReference>
<comment type="similarity">
    <text evidence="3">Belongs to the VPRBP/DCAF1 family.</text>
</comment>
<dbReference type="InterPro" id="IPR011989">
    <property type="entry name" value="ARM-like"/>
</dbReference>
<evidence type="ECO:0000256" key="3">
    <source>
        <dbReference type="ARBA" id="ARBA00008845"/>
    </source>
</evidence>
<feature type="compositionally biased region" description="Low complexity" evidence="6">
    <location>
        <begin position="1109"/>
        <end position="1127"/>
    </location>
</feature>
<feature type="compositionally biased region" description="Pro residues" evidence="6">
    <location>
        <begin position="11"/>
        <end position="23"/>
    </location>
</feature>
<sequence length="1829" mass="194453">METFTSLPEALHPPAPVPPPPADNEPYTNQEDFSIGMYELHRAYSAFSAATGPSASRPLLAECVSLAVRLAWSLEAAEAEYANTPGRLPYVNQRQEFLIGSLLSDLMDSDEVPEEVVVGLLLSADLEAQTAAARLLVASAPLYSDKIPPPIYHALREESAFERLIEWVSVLPAEEGAADPCRQALLAFATGLLAVLLLDRDVADYVVRTSVPTALLQHLHTAPQSFDGEGSQARLPAFLRGLSPQEMSRRAVLYRLSCLTAMGEYQEILAPFFQEKGVDIVLRGLERGEPGCLLAAIELTSRLLAHKKFAMTFVQEAAGVEHLITLSEGPQAFQLHAALAMCLFGLASLANVMEEVCRLPPETFRRLISYAISLLQCPQEAVQKSIVLFFGMALAFRPVLHAFDASSGDQAPPSPSACSGLYSLLNLLRSGASSAGPANSFNAVHGTQRRGQLAHYTTLCLRHYLRVHLAIMAASAEAEAPPPAPGKRPRLNSQDMIAASVVPPSSFRPVEIDEGATETLLARVRSGALHLPPGWAPLRRLLHHRGLLILLNVVACSSTGRVGAAETAKFALDCLEMATLSPVAIFEACLVPVPEQERTGMQILLETASGQAQRDAEVMRGALRVLCNCLCPRPASLQPPHALSVAPDGLGEAFPGETQERPTGSAGTAPAPAQDLALDPTEEKTRCAVRRDLRSKDGIKVLVSLLRYRRCIQAADEIRMLAARALLGLAQEPAISQILEKMRVGLLLSEVVRAGPVLERAGTEHYANLRSAALQLIARVTGRPASAVSHSDAMDPASWKLEKAAIVTRTPITYDPEDLLHLIHDHLYAQGLHQAARVLEMEAGLRLPAPARPVEEDGDTGGLGIRDQEDFALGPIESARDFNLAFLSPDSAPAAKRAGDTADGEGDSCVGDGGGGVAGEANDGAHSASHESILGRAKSPESVRGGSPPSARFIKKPRLAGMCKANQGPGASAAVSTPEKTTCGGPATAPAPLRPTLAPTRVHSAPLASNPVANHTPLSRPSMRGFSDLTSPTLQRGPGMSFQAKASASNEPPVSLPPVVRRSSLGEKGLCLVDRSCAASIKPKTEGAVSSPLLTRSPPSEGNGVPGPEASGGTEATAASGAVTASEAPHHSPVPRSGRPYSAGLQIRRAPRGMSPHPSSLGRQAGIRPGRQTPSRSLIDLPSPFPSAYKLPPLPSSAGRCGPLPYVQQRLPPVSGSTTLDQIVVQYLRRQHEQCPNPICVLPPFSLALPHRCPEPYINSFAGAAHNISRRLHQRQVRPPWGGWKGPKHTRSLVYSRFRPWRSFRDESAHPLACSVFSKGSPGRLWAGTEDGCVHLFNLWTSDLERSWDCHAYRISSMAVSPFVARPLLLTSASEVTLENELQAETSLWAPDDLDTPYLTLPGLRAAVFDASGTRVAGLSKENVALIYDAEVGTLLRSLRVGSGGVGGGAAGTEGLDLPGGDGVRGGTRGSGAGEGGSGSGAEEDESAVGLSVGADAHHPSLRSQAPAHISGPRLASGALRSLNVSFSPAENHLVLCDGVLWDDREPSVVHRFDRLSHGGSNLGAFHPNGIDVLLDGTVWDLRTQSLRTMMPGVEQCAVKFSASGDVLYAYRPGGLDEADVNFRPSSKRARDLTCFQVIDAADYATIHVQEMERQVLDVAVDDVDLYVSVVEGSGAPMGPFSADDAICRLYEVGRRRPDEADSDLDDAHSSDEEDDEWAGEEEEDDESGAELVEDEDDDENEDGDEALEGLNESDLEEALAALSEDDEEREGDGSGEESSADSASSESDGSYSSDGDDGADDALAALLMDEEYDEDDDDSDYSGSDDDN</sequence>
<feature type="compositionally biased region" description="Basic and acidic residues" evidence="6">
    <location>
        <begin position="1698"/>
        <end position="1711"/>
    </location>
</feature>
<evidence type="ECO:0000313" key="8">
    <source>
        <dbReference type="Proteomes" id="UP000019335"/>
    </source>
</evidence>
<dbReference type="PANTHER" id="PTHR13129">
    <property type="entry name" value="VPRBP PROTEIN-RELATED"/>
    <property type="match status" value="1"/>
</dbReference>
<evidence type="ECO:0000256" key="4">
    <source>
        <dbReference type="ARBA" id="ARBA00022786"/>
    </source>
</evidence>
<dbReference type="Gene3D" id="2.130.10.10">
    <property type="entry name" value="YVTN repeat-like/Quinoprotein amine dehydrogenase"/>
    <property type="match status" value="2"/>
</dbReference>
<dbReference type="GO" id="GO:0016567">
    <property type="term" value="P:protein ubiquitination"/>
    <property type="evidence" value="ECO:0007669"/>
    <property type="project" value="UniProtKB-UniPathway"/>
</dbReference>
<feature type="region of interest" description="Disordered" evidence="6">
    <location>
        <begin position="1008"/>
        <end position="1061"/>
    </location>
</feature>
<dbReference type="GO" id="GO:0080008">
    <property type="term" value="C:Cul4-RING E3 ubiquitin ligase complex"/>
    <property type="evidence" value="ECO:0007669"/>
    <property type="project" value="TreeGrafter"/>
</dbReference>
<dbReference type="Proteomes" id="UP000019335">
    <property type="component" value="Chromosome 8"/>
</dbReference>
<keyword evidence="5" id="KW-0539">Nucleus</keyword>
<evidence type="ECO:0000313" key="7">
    <source>
        <dbReference type="EMBL" id="EWM26640.1"/>
    </source>
</evidence>
<evidence type="ECO:0000256" key="6">
    <source>
        <dbReference type="SAM" id="MobiDB-lite"/>
    </source>
</evidence>
<keyword evidence="4" id="KW-0833">Ubl conjugation pathway</keyword>
<dbReference type="EMBL" id="AZIL01000609">
    <property type="protein sequence ID" value="EWM26640.1"/>
    <property type="molecule type" value="Genomic_DNA"/>
</dbReference>
<dbReference type="InterPro" id="IPR016024">
    <property type="entry name" value="ARM-type_fold"/>
</dbReference>
<feature type="region of interest" description="Disordered" evidence="6">
    <location>
        <begin position="892"/>
        <end position="990"/>
    </location>
</feature>
<accession>W7TI18</accession>
<dbReference type="InterPro" id="IPR033270">
    <property type="entry name" value="VPRBP/DCAF1"/>
</dbReference>
<dbReference type="GO" id="GO:0005634">
    <property type="term" value="C:nucleus"/>
    <property type="evidence" value="ECO:0007669"/>
    <property type="project" value="UniProtKB-SubCell"/>
</dbReference>
<comment type="caution">
    <text evidence="7">The sequence shown here is derived from an EMBL/GenBank/DDBJ whole genome shotgun (WGS) entry which is preliminary data.</text>
</comment>
<dbReference type="InterPro" id="IPR011047">
    <property type="entry name" value="Quinoprotein_ADH-like_sf"/>
</dbReference>
<dbReference type="SMART" id="SM00667">
    <property type="entry name" value="LisH"/>
    <property type="match status" value="1"/>
</dbReference>
<dbReference type="PROSITE" id="PS50896">
    <property type="entry name" value="LISH"/>
    <property type="match status" value="1"/>
</dbReference>
<feature type="region of interest" description="Disordered" evidence="6">
    <location>
        <begin position="647"/>
        <end position="681"/>
    </location>
</feature>
<name>W7TI18_9STRA</name>
<dbReference type="SUPFAM" id="SSF50998">
    <property type="entry name" value="Quinoprotein alcohol dehydrogenase-like"/>
    <property type="match status" value="1"/>
</dbReference>
<dbReference type="InterPro" id="IPR015943">
    <property type="entry name" value="WD40/YVTN_repeat-like_dom_sf"/>
</dbReference>
<feature type="compositionally biased region" description="Low complexity" evidence="6">
    <location>
        <begin position="1781"/>
        <end position="1794"/>
    </location>
</feature>
<evidence type="ECO:0000256" key="5">
    <source>
        <dbReference type="ARBA" id="ARBA00023242"/>
    </source>
</evidence>
<reference evidence="7 8" key="1">
    <citation type="journal article" date="2014" name="Mol. Plant">
        <title>Chromosome Scale Genome Assembly and Transcriptome Profiling of Nannochloropsis gaditana in Nitrogen Depletion.</title>
        <authorList>
            <person name="Corteggiani Carpinelli E."/>
            <person name="Telatin A."/>
            <person name="Vitulo N."/>
            <person name="Forcato C."/>
            <person name="D'Angelo M."/>
            <person name="Schiavon R."/>
            <person name="Vezzi A."/>
            <person name="Giacometti G.M."/>
            <person name="Morosinotto T."/>
            <person name="Valle G."/>
        </authorList>
    </citation>
    <scope>NUCLEOTIDE SEQUENCE [LARGE SCALE GENOMIC DNA]</scope>
    <source>
        <strain evidence="7 8">B-31</strain>
    </source>
</reference>
<dbReference type="OrthoDB" id="27563at2759"/>
<feature type="region of interest" description="Disordered" evidence="6">
    <location>
        <begin position="1084"/>
        <end position="1184"/>
    </location>
</feature>
<feature type="region of interest" description="Disordered" evidence="6">
    <location>
        <begin position="1450"/>
        <end position="1488"/>
    </location>
</feature>
<feature type="compositionally biased region" description="Acidic residues" evidence="6">
    <location>
        <begin position="1712"/>
        <end position="1780"/>
    </location>
</feature>
<protein>
    <submittedName>
        <fullName evidence="7">Vprbp-like protein</fullName>
    </submittedName>
</protein>
<evidence type="ECO:0000256" key="2">
    <source>
        <dbReference type="ARBA" id="ARBA00004906"/>
    </source>
</evidence>
<evidence type="ECO:0000256" key="1">
    <source>
        <dbReference type="ARBA" id="ARBA00004123"/>
    </source>
</evidence>
<feature type="compositionally biased region" description="Acidic residues" evidence="6">
    <location>
        <begin position="1809"/>
        <end position="1829"/>
    </location>
</feature>
<dbReference type="UniPathway" id="UPA00143"/>
<feature type="region of interest" description="Disordered" evidence="6">
    <location>
        <begin position="1698"/>
        <end position="1829"/>
    </location>
</feature>